<sequence length="190" mass="20336">APFRGTGRRRPAEGDAAVRRGAPGRRLQLPPGPLDRRARRPRDPPAQVPGDLRDRGRPRRRHDPRQEPVRAAGNRAGADARDPLCGGVPRRWAAGPDDPALHRAGRHRRLCERGPKRGGAGRELALLPLLRGRLRPAARGAAAGRGADAAWGHPSPGQELPGARPAGGRAHAGHRRVRPLGRRPARPGGV</sequence>
<feature type="compositionally biased region" description="Low complexity" evidence="1">
    <location>
        <begin position="140"/>
        <end position="150"/>
    </location>
</feature>
<feature type="region of interest" description="Disordered" evidence="1">
    <location>
        <begin position="140"/>
        <end position="190"/>
    </location>
</feature>
<feature type="non-terminal residue" evidence="2">
    <location>
        <position position="190"/>
    </location>
</feature>
<feature type="non-terminal residue" evidence="2">
    <location>
        <position position="1"/>
    </location>
</feature>
<dbReference type="EMBL" id="CADCWL010000085">
    <property type="protein sequence ID" value="CAA9562579.1"/>
    <property type="molecule type" value="Genomic_DNA"/>
</dbReference>
<feature type="compositionally biased region" description="Basic residues" evidence="1">
    <location>
        <begin position="171"/>
        <end position="190"/>
    </location>
</feature>
<proteinExistence type="predicted"/>
<name>A0A6J4UY50_9BACT</name>
<feature type="compositionally biased region" description="Low complexity" evidence="1">
    <location>
        <begin position="19"/>
        <end position="29"/>
    </location>
</feature>
<protein>
    <submittedName>
        <fullName evidence="2">Uncharacterized protein</fullName>
    </submittedName>
</protein>
<evidence type="ECO:0000313" key="2">
    <source>
        <dbReference type="EMBL" id="CAA9562579.1"/>
    </source>
</evidence>
<reference evidence="2" key="1">
    <citation type="submission" date="2020-02" db="EMBL/GenBank/DDBJ databases">
        <authorList>
            <person name="Meier V. D."/>
        </authorList>
    </citation>
    <scope>NUCLEOTIDE SEQUENCE</scope>
    <source>
        <strain evidence="2">AVDCRST_MAG19</strain>
    </source>
</reference>
<accession>A0A6J4UY50</accession>
<organism evidence="2">
    <name type="scientific">uncultured Thermomicrobiales bacterium</name>
    <dbReference type="NCBI Taxonomy" id="1645740"/>
    <lineage>
        <taxon>Bacteria</taxon>
        <taxon>Pseudomonadati</taxon>
        <taxon>Thermomicrobiota</taxon>
        <taxon>Thermomicrobia</taxon>
        <taxon>Thermomicrobiales</taxon>
        <taxon>environmental samples</taxon>
    </lineage>
</organism>
<feature type="region of interest" description="Disordered" evidence="1">
    <location>
        <begin position="1"/>
        <end position="120"/>
    </location>
</feature>
<gene>
    <name evidence="2" type="ORF">AVDCRST_MAG19-1946</name>
</gene>
<evidence type="ECO:0000256" key="1">
    <source>
        <dbReference type="SAM" id="MobiDB-lite"/>
    </source>
</evidence>
<dbReference type="AlphaFoldDB" id="A0A6J4UY50"/>